<accession>A0A0F4LKL0</accession>
<dbReference type="PROSITE" id="PS50853">
    <property type="entry name" value="FN3"/>
    <property type="match status" value="1"/>
</dbReference>
<dbReference type="CDD" id="cd00063">
    <property type="entry name" value="FN3"/>
    <property type="match status" value="1"/>
</dbReference>
<dbReference type="PATRIC" id="fig|1218506.3.peg.485"/>
<evidence type="ECO:0000256" key="3">
    <source>
        <dbReference type="SAM" id="MobiDB-lite"/>
    </source>
</evidence>
<keyword evidence="2 5" id="KW-0378">Hydrolase</keyword>
<dbReference type="InterPro" id="IPR011013">
    <property type="entry name" value="Gal_mutarotase_sf_dom"/>
</dbReference>
<reference evidence="5 6" key="1">
    <citation type="submission" date="2015-01" db="EMBL/GenBank/DDBJ databases">
        <title>Comparative genomics of the lactic acid bacteria isolated from the honey bee gut.</title>
        <authorList>
            <person name="Ellegaard K.M."/>
            <person name="Tamarit D."/>
            <person name="Javelind E."/>
            <person name="Olofsson T."/>
            <person name="Andersson S.G."/>
            <person name="Vasquez A."/>
        </authorList>
    </citation>
    <scope>NUCLEOTIDE SEQUENCE [LARGE SCALE GENOMIC DNA]</scope>
    <source>
        <strain evidence="5 6">Hma2</strain>
    </source>
</reference>
<dbReference type="SUPFAM" id="SSF49265">
    <property type="entry name" value="Fibronectin type III"/>
    <property type="match status" value="1"/>
</dbReference>
<dbReference type="InterPro" id="IPR048395">
    <property type="entry name" value="Glyco_hydro_31_C"/>
</dbReference>
<dbReference type="GO" id="GO:0005975">
    <property type="term" value="P:carbohydrate metabolic process"/>
    <property type="evidence" value="ECO:0007669"/>
    <property type="project" value="InterPro"/>
</dbReference>
<evidence type="ECO:0000313" key="6">
    <source>
        <dbReference type="Proteomes" id="UP000033612"/>
    </source>
</evidence>
<comment type="caution">
    <text evidence="5">The sequence shown here is derived from an EMBL/GenBank/DDBJ whole genome shotgun (WGS) entry which is preliminary data.</text>
</comment>
<dbReference type="SMART" id="SM00060">
    <property type="entry name" value="FN3"/>
    <property type="match status" value="1"/>
</dbReference>
<dbReference type="PANTHER" id="PTHR22762">
    <property type="entry name" value="ALPHA-GLUCOSIDASE"/>
    <property type="match status" value="1"/>
</dbReference>
<dbReference type="Proteomes" id="UP000033612">
    <property type="component" value="Unassembled WGS sequence"/>
</dbReference>
<dbReference type="Gene3D" id="2.60.40.1180">
    <property type="entry name" value="Golgi alpha-mannosidase II"/>
    <property type="match status" value="2"/>
</dbReference>
<dbReference type="OrthoDB" id="176168at2"/>
<dbReference type="InterPro" id="IPR000322">
    <property type="entry name" value="Glyco_hydro_31_TIM"/>
</dbReference>
<comment type="similarity">
    <text evidence="1 2">Belongs to the glycosyl hydrolase 31 family.</text>
</comment>
<feature type="domain" description="Fibronectin type-III" evidence="4">
    <location>
        <begin position="861"/>
        <end position="944"/>
    </location>
</feature>
<dbReference type="HOGENOM" id="CLU_001337_1_0_9"/>
<dbReference type="InterPro" id="IPR017853">
    <property type="entry name" value="GH"/>
</dbReference>
<evidence type="ECO:0000313" key="5">
    <source>
        <dbReference type="EMBL" id="KJY59402.1"/>
    </source>
</evidence>
<dbReference type="Pfam" id="PF13802">
    <property type="entry name" value="Gal_mutarotas_2"/>
    <property type="match status" value="1"/>
</dbReference>
<dbReference type="Gene3D" id="2.60.40.1760">
    <property type="entry name" value="glycosyl hydrolase (family 31)"/>
    <property type="match status" value="1"/>
</dbReference>
<dbReference type="GO" id="GO:0030246">
    <property type="term" value="F:carbohydrate binding"/>
    <property type="evidence" value="ECO:0007669"/>
    <property type="project" value="InterPro"/>
</dbReference>
<evidence type="ECO:0000256" key="1">
    <source>
        <dbReference type="ARBA" id="ARBA00007806"/>
    </source>
</evidence>
<name>A0A0F4LKL0_9LACO</name>
<dbReference type="SUPFAM" id="SSF51445">
    <property type="entry name" value="(Trans)glycosidases"/>
    <property type="match status" value="1"/>
</dbReference>
<feature type="compositionally biased region" description="Polar residues" evidence="3">
    <location>
        <begin position="8"/>
        <end position="20"/>
    </location>
</feature>
<proteinExistence type="inferred from homology"/>
<dbReference type="InterPro" id="IPR025887">
    <property type="entry name" value="Glyco_hydro_31_N_dom"/>
</dbReference>
<dbReference type="Pfam" id="PF17137">
    <property type="entry name" value="DUF5110"/>
    <property type="match status" value="1"/>
</dbReference>
<dbReference type="Gene3D" id="2.60.40.10">
    <property type="entry name" value="Immunoglobulins"/>
    <property type="match status" value="1"/>
</dbReference>
<dbReference type="InterPro" id="IPR003961">
    <property type="entry name" value="FN3_dom"/>
</dbReference>
<dbReference type="PANTHER" id="PTHR22762:SF166">
    <property type="entry name" value="ALPHA-GLUCOSIDASE"/>
    <property type="match status" value="1"/>
</dbReference>
<dbReference type="InterPro" id="IPR033403">
    <property type="entry name" value="DUF5110"/>
</dbReference>
<dbReference type="Pfam" id="PF21365">
    <property type="entry name" value="Glyco_hydro_31_3rd"/>
    <property type="match status" value="1"/>
</dbReference>
<dbReference type="CDD" id="cd14752">
    <property type="entry name" value="GH31_N"/>
    <property type="match status" value="1"/>
</dbReference>
<dbReference type="InterPro" id="IPR013780">
    <property type="entry name" value="Glyco_hydro_b"/>
</dbReference>
<dbReference type="AlphaFoldDB" id="A0A0F4LKL0"/>
<dbReference type="RefSeq" id="WP_052726855.1">
    <property type="nucleotide sequence ID" value="NZ_JBHTBO010000020.1"/>
</dbReference>
<protein>
    <submittedName>
        <fullName evidence="5">Alpha-glucosidase, family 31 of glycosyl hydrolase</fullName>
    </submittedName>
</protein>
<keyword evidence="2" id="KW-0326">Glycosidase</keyword>
<dbReference type="InterPro" id="IPR013783">
    <property type="entry name" value="Ig-like_fold"/>
</dbReference>
<dbReference type="EMBL" id="JXLH01000006">
    <property type="protein sequence ID" value="KJY59402.1"/>
    <property type="molecule type" value="Genomic_DNA"/>
</dbReference>
<evidence type="ECO:0000259" key="4">
    <source>
        <dbReference type="PROSITE" id="PS50853"/>
    </source>
</evidence>
<dbReference type="InterPro" id="IPR036116">
    <property type="entry name" value="FN3_sf"/>
</dbReference>
<gene>
    <name evidence="5" type="ORF">JF75_04390</name>
</gene>
<dbReference type="Gene3D" id="3.20.20.80">
    <property type="entry name" value="Glycosidases"/>
    <property type="match status" value="1"/>
</dbReference>
<dbReference type="Pfam" id="PF01055">
    <property type="entry name" value="Glyco_hydro_31_2nd"/>
    <property type="match status" value="1"/>
</dbReference>
<organism evidence="5 6">
    <name type="scientific">Lactobacillus kimbladii</name>
    <dbReference type="NCBI Taxonomy" id="1218506"/>
    <lineage>
        <taxon>Bacteria</taxon>
        <taxon>Bacillati</taxon>
        <taxon>Bacillota</taxon>
        <taxon>Bacilli</taxon>
        <taxon>Lactobacillales</taxon>
        <taxon>Lactobacillaceae</taxon>
        <taxon>Lactobacillus</taxon>
    </lineage>
</organism>
<feature type="region of interest" description="Disordered" evidence="3">
    <location>
        <begin position="1"/>
        <end position="20"/>
    </location>
</feature>
<dbReference type="SUPFAM" id="SSF74650">
    <property type="entry name" value="Galactose mutarotase-like"/>
    <property type="match status" value="1"/>
</dbReference>
<dbReference type="SUPFAM" id="SSF51011">
    <property type="entry name" value="Glycosyl hydrolase domain"/>
    <property type="match status" value="1"/>
</dbReference>
<evidence type="ECO:0000256" key="2">
    <source>
        <dbReference type="RuleBase" id="RU361185"/>
    </source>
</evidence>
<dbReference type="GO" id="GO:0004553">
    <property type="term" value="F:hydrolase activity, hydrolyzing O-glycosyl compounds"/>
    <property type="evidence" value="ECO:0007669"/>
    <property type="project" value="InterPro"/>
</dbReference>
<sequence length="950" mass="106993">MKEERTINKATNSNQKTETSNLELQHITEVTRQTGYFEIHYAHGLTGRLYILDSKTFRLYIDPSQKFQEPEQSEKGLHAQIFLTDIYSAKGMNDASLHVTKNGWQIDTGAIAINLVKNDATMSVTKNGKAVLKEARPIKLTNSATVQTLVDHNCNYFGGGTQNGRFTLAGEKIEIVNTNNWVDQGVASPNPFYWSTAGYGVIRNTFKPGHYDFNSNLNNEITTAHEENRFDAIYFFADSAYELINAYHKLTGRPALTPVFGFYEAHLNAYNRDYWVEVKSDEKGAIKYPDGKYYREYQPKDLPAELKPKSIRETLNGEHGGISYQFSARAMLEQYLQNDMPLGWFLPNDGYGAGYGQTDTLAGNLKNLAEFVKYANSKGVQVGLWTQQNLAPVDPENPKPDDRDFEKELVAGVTALKTDEAWVGHGYSFGLNATQSTAKMIAKIKGDQLRPFIITVDGWAGTQNTSTVWTGDEVGGEWEYIRFQIPTYIGEGLSGQPNVASDMDGIFGGQKPIINTRDYQWKAFTPIQLNMDGWGKNPKNPFVFGGITNKLNRAYLKQKSMMMPYIYSIAAQATFTSKPMVRAMFLEYPDVPQFYTNLVRYQYLWGENFLVAPIYQDTASDEVGNDIRNEIYLPDKNQVWIDYFTGQEYRGGQVINNFDAPLWKLPVFVKAGAIVPVAPATNTPKEYLDLKKQRQFIVYPSGNSSFTVYEDDGFSAKYQQGDYAQTKVSSHLLDDDLTIQIAKTRGTYAGFDPEKVTEIDIRTKKAPEAIKVFVGSEEITLTEVNSIAEFRNQENCYFFDQNYLVNPYLKEFSTDLKQTFLRIKLGQTNTSQNEITVKIAGIDTSATPVNSLPAEDDSLIAPTNLVQDDEKTTADSITVSWQPVADCDSYQLKIDNLLYTNIKKASFTLSNLRSETAHTFKVRAIKNLKASSWGARISCQTKKADKNSLK</sequence>
<keyword evidence="6" id="KW-1185">Reference proteome</keyword>
<dbReference type="STRING" id="1218506.JF75_04390"/>